<dbReference type="EMBL" id="BAABLV010000066">
    <property type="protein sequence ID" value="GAA4909703.1"/>
    <property type="molecule type" value="Genomic_DNA"/>
</dbReference>
<protein>
    <recommendedName>
        <fullName evidence="2">TadE-like domain-containing protein</fullName>
    </recommendedName>
</protein>
<name>A0ABP9FX36_9ACTN</name>
<reference evidence="4" key="1">
    <citation type="journal article" date="2019" name="Int. J. Syst. Evol. Microbiol.">
        <title>The Global Catalogue of Microorganisms (GCM) 10K type strain sequencing project: providing services to taxonomists for standard genome sequencing and annotation.</title>
        <authorList>
            <consortium name="The Broad Institute Genomics Platform"/>
            <consortium name="The Broad Institute Genome Sequencing Center for Infectious Disease"/>
            <person name="Wu L."/>
            <person name="Ma J."/>
        </authorList>
    </citation>
    <scope>NUCLEOTIDE SEQUENCE [LARGE SCALE GENOMIC DNA]</scope>
    <source>
        <strain evidence="4">JCM 19125</strain>
    </source>
</reference>
<evidence type="ECO:0000256" key="1">
    <source>
        <dbReference type="SAM" id="Phobius"/>
    </source>
</evidence>
<sequence length="136" mass="13936">MRRNERGSVTLWAVIITTAVLMIVGLVVDGGSQLRATQRADQVAREAARAAGQAISGDPILGRPGLVDVSRGRQAAAAYLSAAGVAGDVHVEGTTITVDTRVSWSPVILSAIGVGSVTVTGSAQAETKQVYQGAPR</sequence>
<evidence type="ECO:0000313" key="4">
    <source>
        <dbReference type="Proteomes" id="UP001501521"/>
    </source>
</evidence>
<feature type="transmembrane region" description="Helical" evidence="1">
    <location>
        <begin position="9"/>
        <end position="28"/>
    </location>
</feature>
<evidence type="ECO:0000313" key="3">
    <source>
        <dbReference type="EMBL" id="GAA4909703.1"/>
    </source>
</evidence>
<feature type="domain" description="TadE-like" evidence="2">
    <location>
        <begin position="7"/>
        <end position="49"/>
    </location>
</feature>
<gene>
    <name evidence="3" type="ORF">GCM10025789_31190</name>
</gene>
<dbReference type="Proteomes" id="UP001501521">
    <property type="component" value="Unassembled WGS sequence"/>
</dbReference>
<keyword evidence="1" id="KW-0472">Membrane</keyword>
<dbReference type="RefSeq" id="WP_386084633.1">
    <property type="nucleotide sequence ID" value="NZ_JBHTIX010000003.1"/>
</dbReference>
<dbReference type="Pfam" id="PF07811">
    <property type="entry name" value="TadE"/>
    <property type="match status" value="1"/>
</dbReference>
<organism evidence="3 4">
    <name type="scientific">Tessaracoccus lubricantis</name>
    <dbReference type="NCBI Taxonomy" id="545543"/>
    <lineage>
        <taxon>Bacteria</taxon>
        <taxon>Bacillati</taxon>
        <taxon>Actinomycetota</taxon>
        <taxon>Actinomycetes</taxon>
        <taxon>Propionibacteriales</taxon>
        <taxon>Propionibacteriaceae</taxon>
        <taxon>Tessaracoccus</taxon>
    </lineage>
</organism>
<keyword evidence="1" id="KW-1133">Transmembrane helix</keyword>
<keyword evidence="4" id="KW-1185">Reference proteome</keyword>
<accession>A0ABP9FX36</accession>
<comment type="caution">
    <text evidence="3">The sequence shown here is derived from an EMBL/GenBank/DDBJ whole genome shotgun (WGS) entry which is preliminary data.</text>
</comment>
<dbReference type="InterPro" id="IPR012495">
    <property type="entry name" value="TadE-like_dom"/>
</dbReference>
<proteinExistence type="predicted"/>
<evidence type="ECO:0000259" key="2">
    <source>
        <dbReference type="Pfam" id="PF07811"/>
    </source>
</evidence>
<keyword evidence="1" id="KW-0812">Transmembrane</keyword>